<evidence type="ECO:0000259" key="1">
    <source>
        <dbReference type="Pfam" id="PF02120"/>
    </source>
</evidence>
<dbReference type="AlphaFoldDB" id="A0A1I5LJY7"/>
<evidence type="ECO:0000313" key="2">
    <source>
        <dbReference type="EMBL" id="SFO97600.1"/>
    </source>
</evidence>
<keyword evidence="3" id="KW-1185">Reference proteome</keyword>
<dbReference type="Pfam" id="PF02120">
    <property type="entry name" value="Flg_hook"/>
    <property type="match status" value="1"/>
</dbReference>
<organism evidence="2 3">
    <name type="scientific">Tranquillimonas alkanivorans</name>
    <dbReference type="NCBI Taxonomy" id="441119"/>
    <lineage>
        <taxon>Bacteria</taxon>
        <taxon>Pseudomonadati</taxon>
        <taxon>Pseudomonadota</taxon>
        <taxon>Alphaproteobacteria</taxon>
        <taxon>Rhodobacterales</taxon>
        <taxon>Roseobacteraceae</taxon>
        <taxon>Tranquillimonas</taxon>
    </lineage>
</organism>
<dbReference type="InterPro" id="IPR021136">
    <property type="entry name" value="Flagellar_hook_control-like_C"/>
</dbReference>
<feature type="domain" description="Flagellar hook-length control protein-like C-terminal" evidence="1">
    <location>
        <begin position="21"/>
        <end position="101"/>
    </location>
</feature>
<dbReference type="Gene3D" id="3.30.750.140">
    <property type="match status" value="1"/>
</dbReference>
<dbReference type="InterPro" id="IPR038610">
    <property type="entry name" value="FliK-like_C_sf"/>
</dbReference>
<gene>
    <name evidence="2" type="ORF">SAMN04488047_101687</name>
</gene>
<evidence type="ECO:0000313" key="3">
    <source>
        <dbReference type="Proteomes" id="UP000199356"/>
    </source>
</evidence>
<reference evidence="2 3" key="1">
    <citation type="submission" date="2016-10" db="EMBL/GenBank/DDBJ databases">
        <authorList>
            <person name="de Groot N.N."/>
        </authorList>
    </citation>
    <scope>NUCLEOTIDE SEQUENCE [LARGE SCALE GENOMIC DNA]</scope>
    <source>
        <strain evidence="2 3">DSM 19547</strain>
    </source>
</reference>
<sequence>MQGGSNPVIQISELPKVLERQVGTVVQAREVELEVKLHPEELGRVRISMSTGDGVLQVQVMAEREETLSLLRRHADLLGDALASGGFENVSFTFSEGDRNDEQRDSLWLAELEEKTVTSSATYSRGDRLDIRL</sequence>
<dbReference type="CDD" id="cd17470">
    <property type="entry name" value="T3SS_Flik_C"/>
    <property type="match status" value="1"/>
</dbReference>
<accession>A0A1I5LJY7</accession>
<protein>
    <submittedName>
        <fullName evidence="2">Hook-length control protein FliK</fullName>
    </submittedName>
</protein>
<dbReference type="Proteomes" id="UP000199356">
    <property type="component" value="Unassembled WGS sequence"/>
</dbReference>
<name>A0A1I5LJY7_9RHOB</name>
<dbReference type="STRING" id="441119.SAMN04488047_101687"/>
<dbReference type="EMBL" id="FOXA01000001">
    <property type="protein sequence ID" value="SFO97600.1"/>
    <property type="molecule type" value="Genomic_DNA"/>
</dbReference>
<proteinExistence type="predicted"/>